<dbReference type="SUPFAM" id="SSF54197">
    <property type="entry name" value="HIT-like"/>
    <property type="match status" value="1"/>
</dbReference>
<dbReference type="EMBL" id="JACCBU010000001">
    <property type="protein sequence ID" value="NYE72647.1"/>
    <property type="molecule type" value="Genomic_DNA"/>
</dbReference>
<name>A0A7Y9LCA9_9ACTN</name>
<dbReference type="InterPro" id="IPR001310">
    <property type="entry name" value="Histidine_triad_HIT"/>
</dbReference>
<keyword evidence="6" id="KW-1185">Reference proteome</keyword>
<accession>A0A7Y9LCA9</accession>
<sequence length="116" mass="13065">MDELTGYRGTDFYCDVALRRTGELDVVAETDQVLAFRHTRPYWRDHVVVIPKVHLASLITVTEADEPVLRELFAVVRRVAAELTADRGAARVLTNLGDYQDSKHLHVHVSSGPVLR</sequence>
<evidence type="ECO:0000256" key="1">
    <source>
        <dbReference type="PIRSR" id="PIRSR601310-1"/>
    </source>
</evidence>
<reference evidence="5 6" key="1">
    <citation type="submission" date="2020-07" db="EMBL/GenBank/DDBJ databases">
        <title>Sequencing the genomes of 1000 actinobacteria strains.</title>
        <authorList>
            <person name="Klenk H.-P."/>
        </authorList>
    </citation>
    <scope>NUCLEOTIDE SEQUENCE [LARGE SCALE GENOMIC DNA]</scope>
    <source>
        <strain evidence="5 6">DSM 22083</strain>
    </source>
</reference>
<dbReference type="GO" id="GO:0003824">
    <property type="term" value="F:catalytic activity"/>
    <property type="evidence" value="ECO:0007669"/>
    <property type="project" value="InterPro"/>
</dbReference>
<evidence type="ECO:0000256" key="3">
    <source>
        <dbReference type="PROSITE-ProRule" id="PRU00464"/>
    </source>
</evidence>
<dbReference type="RefSeq" id="WP_179753597.1">
    <property type="nucleotide sequence ID" value="NZ_JACCBU010000001.1"/>
</dbReference>
<dbReference type="PANTHER" id="PTHR23089">
    <property type="entry name" value="HISTIDINE TRIAD HIT PROTEIN"/>
    <property type="match status" value="1"/>
</dbReference>
<comment type="caution">
    <text evidence="5">The sequence shown here is derived from an EMBL/GenBank/DDBJ whole genome shotgun (WGS) entry which is preliminary data.</text>
</comment>
<proteinExistence type="predicted"/>
<feature type="domain" description="HIT" evidence="4">
    <location>
        <begin position="12"/>
        <end position="116"/>
    </location>
</feature>
<dbReference type="PROSITE" id="PS51084">
    <property type="entry name" value="HIT_2"/>
    <property type="match status" value="1"/>
</dbReference>
<gene>
    <name evidence="5" type="ORF">BKA15_003976</name>
</gene>
<dbReference type="Proteomes" id="UP000569914">
    <property type="component" value="Unassembled WGS sequence"/>
</dbReference>
<dbReference type="Pfam" id="PF11969">
    <property type="entry name" value="DcpS_C"/>
    <property type="match status" value="1"/>
</dbReference>
<feature type="active site" description="Tele-AMP-histidine intermediate" evidence="1">
    <location>
        <position position="106"/>
    </location>
</feature>
<dbReference type="InterPro" id="IPR011146">
    <property type="entry name" value="HIT-like"/>
</dbReference>
<feature type="short sequence motif" description="Histidine triad motif" evidence="2 3">
    <location>
        <begin position="104"/>
        <end position="108"/>
    </location>
</feature>
<organism evidence="5 6">
    <name type="scientific">Microlunatus parietis</name>
    <dbReference type="NCBI Taxonomy" id="682979"/>
    <lineage>
        <taxon>Bacteria</taxon>
        <taxon>Bacillati</taxon>
        <taxon>Actinomycetota</taxon>
        <taxon>Actinomycetes</taxon>
        <taxon>Propionibacteriales</taxon>
        <taxon>Propionibacteriaceae</taxon>
        <taxon>Microlunatus</taxon>
    </lineage>
</organism>
<dbReference type="InterPro" id="IPR036265">
    <property type="entry name" value="HIT-like_sf"/>
</dbReference>
<evidence type="ECO:0000313" key="6">
    <source>
        <dbReference type="Proteomes" id="UP000569914"/>
    </source>
</evidence>
<evidence type="ECO:0000313" key="5">
    <source>
        <dbReference type="EMBL" id="NYE72647.1"/>
    </source>
</evidence>
<dbReference type="AlphaFoldDB" id="A0A7Y9LCA9"/>
<evidence type="ECO:0000259" key="4">
    <source>
        <dbReference type="PROSITE" id="PS51084"/>
    </source>
</evidence>
<dbReference type="Gene3D" id="3.30.428.10">
    <property type="entry name" value="HIT-like"/>
    <property type="match status" value="1"/>
</dbReference>
<protein>
    <submittedName>
        <fullName evidence="5">Histidine triad (HIT) family protein</fullName>
    </submittedName>
</protein>
<evidence type="ECO:0000256" key="2">
    <source>
        <dbReference type="PIRSR" id="PIRSR601310-3"/>
    </source>
</evidence>